<dbReference type="Pfam" id="PF02413">
    <property type="entry name" value="Caudo_TAP"/>
    <property type="match status" value="1"/>
</dbReference>
<keyword evidence="2" id="KW-1185">Reference proteome</keyword>
<dbReference type="InterPro" id="IPR003458">
    <property type="entry name" value="Phage_T4_Gp38_tail_assem"/>
</dbReference>
<gene>
    <name evidence="1" type="ORF">GNF76_22995</name>
</gene>
<evidence type="ECO:0000313" key="1">
    <source>
        <dbReference type="EMBL" id="MUF07223.1"/>
    </source>
</evidence>
<proteinExistence type="predicted"/>
<accession>A0A6I3WIV8</accession>
<name>A0A6I3WIV8_9PSED</name>
<protein>
    <recommendedName>
        <fullName evidence="3">Tail fiber assembly protein</fullName>
    </recommendedName>
</protein>
<dbReference type="EMBL" id="WNNK01000022">
    <property type="protein sequence ID" value="MUF07223.1"/>
    <property type="molecule type" value="Genomic_DNA"/>
</dbReference>
<dbReference type="Proteomes" id="UP000438196">
    <property type="component" value="Unassembled WGS sequence"/>
</dbReference>
<evidence type="ECO:0008006" key="3">
    <source>
        <dbReference type="Google" id="ProtNLM"/>
    </source>
</evidence>
<organism evidence="1 2">
    <name type="scientific">Pseudomonas spelaei</name>
    <dbReference type="NCBI Taxonomy" id="1055469"/>
    <lineage>
        <taxon>Bacteria</taxon>
        <taxon>Pseudomonadati</taxon>
        <taxon>Pseudomonadota</taxon>
        <taxon>Gammaproteobacteria</taxon>
        <taxon>Pseudomonadales</taxon>
        <taxon>Pseudomonadaceae</taxon>
        <taxon>Pseudomonas</taxon>
    </lineage>
</organism>
<sequence length="153" mass="16970">MEISVMATKAIEETSGVAATEPPQVIIESIQKRKDGTYVVINNGYPYHATLNETPDVYQQVLDMIKDGAEVADYAEPVMVKPSPAEAATDEYNRLRGVADFTIAPLQDAVELDEATEKEITDLKAWKQYRVLLSRVSLQPGYPNTIKWPSAPE</sequence>
<reference evidence="1 2" key="1">
    <citation type="submission" date="2019-11" db="EMBL/GenBank/DDBJ databases">
        <title>Pseudomonas karstica sp. nov. and Pseudomonas spelaei sp. nov. from karst caves.</title>
        <authorList>
            <person name="Zeman M."/>
        </authorList>
    </citation>
    <scope>NUCLEOTIDE SEQUENCE [LARGE SCALE GENOMIC DNA]</scope>
    <source>
        <strain evidence="1 2">CCM 7893</strain>
    </source>
</reference>
<evidence type="ECO:0000313" key="2">
    <source>
        <dbReference type="Proteomes" id="UP000438196"/>
    </source>
</evidence>
<dbReference type="OrthoDB" id="8596093at2"/>
<dbReference type="AlphaFoldDB" id="A0A6I3WIV8"/>
<comment type="caution">
    <text evidence="1">The sequence shown here is derived from an EMBL/GenBank/DDBJ whole genome shotgun (WGS) entry which is preliminary data.</text>
</comment>